<feature type="signal peptide" evidence="1">
    <location>
        <begin position="1"/>
        <end position="21"/>
    </location>
</feature>
<evidence type="ECO:0000313" key="2">
    <source>
        <dbReference type="EMBL" id="SMC89880.1"/>
    </source>
</evidence>
<keyword evidence="1" id="KW-0732">Signal</keyword>
<dbReference type="Proteomes" id="UP000192678">
    <property type="component" value="Unassembled WGS sequence"/>
</dbReference>
<evidence type="ECO:0000313" key="3">
    <source>
        <dbReference type="Proteomes" id="UP000192678"/>
    </source>
</evidence>
<keyword evidence="3" id="KW-1185">Reference proteome</keyword>
<feature type="chain" id="PRO_5012099708" evidence="1">
    <location>
        <begin position="22"/>
        <end position="120"/>
    </location>
</feature>
<dbReference type="STRING" id="475255.SAMN04488101_10538"/>
<accession>A0A1W2CXJ8</accession>
<reference evidence="2 3" key="1">
    <citation type="submission" date="2017-04" db="EMBL/GenBank/DDBJ databases">
        <authorList>
            <person name="Afonso C.L."/>
            <person name="Miller P.J."/>
            <person name="Scott M.A."/>
            <person name="Spackman E."/>
            <person name="Goraichik I."/>
            <person name="Dimitrov K.M."/>
            <person name="Suarez D.L."/>
            <person name="Swayne D.E."/>
        </authorList>
    </citation>
    <scope>NUCLEOTIDE SEQUENCE [LARGE SCALE GENOMIC DNA]</scope>
    <source>
        <strain evidence="2 3">DSM 19625</strain>
    </source>
</reference>
<gene>
    <name evidence="2" type="ORF">SAMN04488101_10538</name>
</gene>
<dbReference type="AlphaFoldDB" id="A0A1W2CXJ8"/>
<dbReference type="EMBL" id="FWYB01000005">
    <property type="protein sequence ID" value="SMC89880.1"/>
    <property type="molecule type" value="Genomic_DNA"/>
</dbReference>
<evidence type="ECO:0000256" key="1">
    <source>
        <dbReference type="SAM" id="SignalP"/>
    </source>
</evidence>
<proteinExistence type="predicted"/>
<organism evidence="2 3">
    <name type="scientific">Pedobacter nyackensis</name>
    <dbReference type="NCBI Taxonomy" id="475255"/>
    <lineage>
        <taxon>Bacteria</taxon>
        <taxon>Pseudomonadati</taxon>
        <taxon>Bacteroidota</taxon>
        <taxon>Sphingobacteriia</taxon>
        <taxon>Sphingobacteriales</taxon>
        <taxon>Sphingobacteriaceae</taxon>
        <taxon>Pedobacter</taxon>
    </lineage>
</organism>
<protein>
    <submittedName>
        <fullName evidence="2">Uncharacterized protein</fullName>
    </submittedName>
</protein>
<sequence length="120" mass="14176">MRLLFSVLTLVFIQLISLQFASGQEPSAKNRTQVKEKSATKAYRYKFSKKSGSSFKKILFEDIPFIHSTFKKSGFDYPLSFDIPEYFKQSQLLKVKIYNAFLSCCYSFIFDYLYPKHVFW</sequence>
<name>A0A1W2CXJ8_9SPHI</name>